<feature type="domain" description="Arrestin C-terminal-like" evidence="3">
    <location>
        <begin position="171"/>
        <end position="304"/>
    </location>
</feature>
<name>A0A819D1K6_9BILA</name>
<dbReference type="GO" id="GO:0015031">
    <property type="term" value="P:protein transport"/>
    <property type="evidence" value="ECO:0007669"/>
    <property type="project" value="TreeGrafter"/>
</dbReference>
<dbReference type="PANTHER" id="PTHR11188:SF17">
    <property type="entry name" value="FI21816P1"/>
    <property type="match status" value="1"/>
</dbReference>
<dbReference type="InterPro" id="IPR050357">
    <property type="entry name" value="Arrestin_domain-protein"/>
</dbReference>
<dbReference type="SMART" id="SM01017">
    <property type="entry name" value="Arrestin_C"/>
    <property type="match status" value="1"/>
</dbReference>
<feature type="region of interest" description="Disordered" evidence="2">
    <location>
        <begin position="318"/>
        <end position="346"/>
    </location>
</feature>
<dbReference type="InterPro" id="IPR014756">
    <property type="entry name" value="Ig_E-set"/>
</dbReference>
<sequence>MGNDISSAITIDVDRNNSFYYSGETVSGIVRLHITEENLKTREIYISLIGEIGYTTIGSVSNGKGGSLSRNEYYKIQFYYKKVSLSGPSITQQEFIYDHGRYAWLFQILLIENLPPTINKPDIFPRVRYFLQVIIDKSWYISNKKYLTIYPRVNLLENPQCLSSSIFKFKNRKDIKVKATFNKLGYISGENIQFTLEIQNPRKILILHNNLSILKCYQIAKRFNKCIIYKTILPKIVNLTNEHIMERFSIKIPSIRFPPSYKFQRENPNIFVHIYYMLKLTVKVEGIFTNFHIKVPITLGTEPNSDLSQQQSFNPLSISYSSNSQQSIFNDDDPPPDYDSVMQSLQ</sequence>
<dbReference type="PANTHER" id="PTHR11188">
    <property type="entry name" value="ARRESTIN DOMAIN CONTAINING PROTEIN"/>
    <property type="match status" value="1"/>
</dbReference>
<comment type="caution">
    <text evidence="4">The sequence shown here is derived from an EMBL/GenBank/DDBJ whole genome shotgun (WGS) entry which is preliminary data.</text>
</comment>
<dbReference type="Proteomes" id="UP000663836">
    <property type="component" value="Unassembled WGS sequence"/>
</dbReference>
<dbReference type="Pfam" id="PF02752">
    <property type="entry name" value="Arrestin_C"/>
    <property type="match status" value="1"/>
</dbReference>
<proteinExistence type="inferred from homology"/>
<evidence type="ECO:0000259" key="3">
    <source>
        <dbReference type="SMART" id="SM01017"/>
    </source>
</evidence>
<protein>
    <recommendedName>
        <fullName evidence="3">Arrestin C-terminal-like domain-containing protein</fullName>
    </recommendedName>
</protein>
<dbReference type="AlphaFoldDB" id="A0A819D1K6"/>
<dbReference type="InterPro" id="IPR011021">
    <property type="entry name" value="Arrestin-like_N"/>
</dbReference>
<comment type="similarity">
    <text evidence="1">Belongs to the arrestin family.</text>
</comment>
<dbReference type="EMBL" id="CAJOBD010001743">
    <property type="protein sequence ID" value="CAF3828088.1"/>
    <property type="molecule type" value="Genomic_DNA"/>
</dbReference>
<dbReference type="InterPro" id="IPR014752">
    <property type="entry name" value="Arrestin-like_C"/>
</dbReference>
<dbReference type="InterPro" id="IPR011022">
    <property type="entry name" value="Arrestin_C-like"/>
</dbReference>
<evidence type="ECO:0000313" key="4">
    <source>
        <dbReference type="EMBL" id="CAF3828088.1"/>
    </source>
</evidence>
<reference evidence="4" key="1">
    <citation type="submission" date="2021-02" db="EMBL/GenBank/DDBJ databases">
        <authorList>
            <person name="Nowell W R."/>
        </authorList>
    </citation>
    <scope>NUCLEOTIDE SEQUENCE</scope>
</reference>
<dbReference type="GO" id="GO:0005737">
    <property type="term" value="C:cytoplasm"/>
    <property type="evidence" value="ECO:0007669"/>
    <property type="project" value="TreeGrafter"/>
</dbReference>
<gene>
    <name evidence="4" type="ORF">JBS370_LOCUS16881</name>
</gene>
<dbReference type="SUPFAM" id="SSF81296">
    <property type="entry name" value="E set domains"/>
    <property type="match status" value="2"/>
</dbReference>
<evidence type="ECO:0000256" key="2">
    <source>
        <dbReference type="SAM" id="MobiDB-lite"/>
    </source>
</evidence>
<accession>A0A819D1K6</accession>
<evidence type="ECO:0000256" key="1">
    <source>
        <dbReference type="ARBA" id="ARBA00005298"/>
    </source>
</evidence>
<dbReference type="Pfam" id="PF00339">
    <property type="entry name" value="Arrestin_N"/>
    <property type="match status" value="1"/>
</dbReference>
<evidence type="ECO:0000313" key="5">
    <source>
        <dbReference type="Proteomes" id="UP000663836"/>
    </source>
</evidence>
<feature type="compositionally biased region" description="Low complexity" evidence="2">
    <location>
        <begin position="318"/>
        <end position="329"/>
    </location>
</feature>
<organism evidence="4 5">
    <name type="scientific">Rotaria sordida</name>
    <dbReference type="NCBI Taxonomy" id="392033"/>
    <lineage>
        <taxon>Eukaryota</taxon>
        <taxon>Metazoa</taxon>
        <taxon>Spiralia</taxon>
        <taxon>Gnathifera</taxon>
        <taxon>Rotifera</taxon>
        <taxon>Eurotatoria</taxon>
        <taxon>Bdelloidea</taxon>
        <taxon>Philodinida</taxon>
        <taxon>Philodinidae</taxon>
        <taxon>Rotaria</taxon>
    </lineage>
</organism>
<dbReference type="Gene3D" id="2.60.40.640">
    <property type="match status" value="2"/>
</dbReference>